<evidence type="ECO:0000256" key="7">
    <source>
        <dbReference type="ARBA" id="ARBA00022795"/>
    </source>
</evidence>
<evidence type="ECO:0000256" key="8">
    <source>
        <dbReference type="ARBA" id="ARBA00022927"/>
    </source>
</evidence>
<evidence type="ECO:0000256" key="6">
    <source>
        <dbReference type="ARBA" id="ARBA00022500"/>
    </source>
</evidence>
<comment type="subcellular location">
    <subcellularLocation>
        <location evidence="1">Cell membrane</location>
        <topology evidence="1">Peripheral membrane protein</topology>
        <orientation evidence="1">Cytoplasmic side</orientation>
    </subcellularLocation>
</comment>
<protein>
    <recommendedName>
        <fullName evidence="3">Flagellar FliJ protein</fullName>
    </recommendedName>
</protein>
<evidence type="ECO:0000313" key="12">
    <source>
        <dbReference type="EMBL" id="GLS04918.1"/>
    </source>
</evidence>
<evidence type="ECO:0000256" key="5">
    <source>
        <dbReference type="ARBA" id="ARBA00022475"/>
    </source>
</evidence>
<dbReference type="PANTHER" id="PTHR38786">
    <property type="entry name" value="FLAGELLAR FLIJ PROTEIN"/>
    <property type="match status" value="1"/>
</dbReference>
<comment type="caution">
    <text evidence="12">The sequence shown here is derived from an EMBL/GenBank/DDBJ whole genome shotgun (WGS) entry which is preliminary data.</text>
</comment>
<keyword evidence="10" id="KW-1006">Bacterial flagellum protein export</keyword>
<evidence type="ECO:0000256" key="2">
    <source>
        <dbReference type="ARBA" id="ARBA00010004"/>
    </source>
</evidence>
<proteinExistence type="inferred from homology"/>
<dbReference type="RefSeq" id="WP_018748684.1">
    <property type="nucleotide sequence ID" value="NZ_BSOZ01000029.1"/>
</dbReference>
<evidence type="ECO:0000313" key="13">
    <source>
        <dbReference type="Proteomes" id="UP001156836"/>
    </source>
</evidence>
<dbReference type="InterPro" id="IPR012823">
    <property type="entry name" value="Flagell_FliJ"/>
</dbReference>
<evidence type="ECO:0000256" key="11">
    <source>
        <dbReference type="SAM" id="MobiDB-lite"/>
    </source>
</evidence>
<gene>
    <name evidence="12" type="ORF">GCM10007860_20660</name>
</gene>
<evidence type="ECO:0000256" key="10">
    <source>
        <dbReference type="ARBA" id="ARBA00023225"/>
    </source>
</evidence>
<sequence length="143" mass="16785">MAKFRFAFLLDMARDDREEAARTMQAAQVALLNGKQKLEQVETFRAEYRGRLMASGQGGITVVQWRDFQQFLAKLDHAATTQRGEVERLDRVYQQCRDAWHECEKKVKAYEALESRHHAAELAREAKQEQKLNDEFNSRPRQR</sequence>
<feature type="region of interest" description="Disordered" evidence="11">
    <location>
        <begin position="121"/>
        <end position="143"/>
    </location>
</feature>
<keyword evidence="5" id="KW-1003">Cell membrane</keyword>
<dbReference type="EMBL" id="BSOZ01000029">
    <property type="protein sequence ID" value="GLS04918.1"/>
    <property type="molecule type" value="Genomic_DNA"/>
</dbReference>
<organism evidence="12 13">
    <name type="scientific">Chitiniphilus shinanonensis</name>
    <dbReference type="NCBI Taxonomy" id="553088"/>
    <lineage>
        <taxon>Bacteria</taxon>
        <taxon>Pseudomonadati</taxon>
        <taxon>Pseudomonadota</taxon>
        <taxon>Betaproteobacteria</taxon>
        <taxon>Neisseriales</taxon>
        <taxon>Chitinibacteraceae</taxon>
        <taxon>Chitiniphilus</taxon>
    </lineage>
</organism>
<keyword evidence="4" id="KW-0813">Transport</keyword>
<dbReference type="Pfam" id="PF02050">
    <property type="entry name" value="FliJ"/>
    <property type="match status" value="1"/>
</dbReference>
<dbReference type="InterPro" id="IPR018006">
    <property type="entry name" value="Flag_FliJ_proteobac"/>
</dbReference>
<evidence type="ECO:0000256" key="3">
    <source>
        <dbReference type="ARBA" id="ARBA00020392"/>
    </source>
</evidence>
<keyword evidence="7" id="KW-1005">Bacterial flagellum biogenesis</keyword>
<dbReference type="PRINTS" id="PR01004">
    <property type="entry name" value="FLGFLIJ"/>
</dbReference>
<dbReference type="InterPro" id="IPR053716">
    <property type="entry name" value="Flag_assembly_chemotaxis_eff"/>
</dbReference>
<dbReference type="Proteomes" id="UP001156836">
    <property type="component" value="Unassembled WGS sequence"/>
</dbReference>
<evidence type="ECO:0000256" key="1">
    <source>
        <dbReference type="ARBA" id="ARBA00004413"/>
    </source>
</evidence>
<comment type="similarity">
    <text evidence="2">Belongs to the FliJ family.</text>
</comment>
<dbReference type="PANTHER" id="PTHR38786:SF1">
    <property type="entry name" value="FLAGELLAR FLIJ PROTEIN"/>
    <property type="match status" value="1"/>
</dbReference>
<evidence type="ECO:0000256" key="9">
    <source>
        <dbReference type="ARBA" id="ARBA00023136"/>
    </source>
</evidence>
<keyword evidence="9" id="KW-0472">Membrane</keyword>
<keyword evidence="6" id="KW-0145">Chemotaxis</keyword>
<keyword evidence="8" id="KW-0653">Protein transport</keyword>
<accession>A0ABQ6BTE9</accession>
<dbReference type="PIRSF" id="PIRSF019404">
    <property type="entry name" value="FliJ"/>
    <property type="match status" value="1"/>
</dbReference>
<dbReference type="Gene3D" id="1.10.287.1700">
    <property type="match status" value="1"/>
</dbReference>
<reference evidence="13" key="1">
    <citation type="journal article" date="2019" name="Int. J. Syst. Evol. Microbiol.">
        <title>The Global Catalogue of Microorganisms (GCM) 10K type strain sequencing project: providing services to taxonomists for standard genome sequencing and annotation.</title>
        <authorList>
            <consortium name="The Broad Institute Genomics Platform"/>
            <consortium name="The Broad Institute Genome Sequencing Center for Infectious Disease"/>
            <person name="Wu L."/>
            <person name="Ma J."/>
        </authorList>
    </citation>
    <scope>NUCLEOTIDE SEQUENCE [LARGE SCALE GENOMIC DNA]</scope>
    <source>
        <strain evidence="13">NBRC 104970</strain>
    </source>
</reference>
<keyword evidence="13" id="KW-1185">Reference proteome</keyword>
<evidence type="ECO:0000256" key="4">
    <source>
        <dbReference type="ARBA" id="ARBA00022448"/>
    </source>
</evidence>
<name>A0ABQ6BTE9_9NEIS</name>
<dbReference type="NCBIfam" id="TIGR02473">
    <property type="entry name" value="flagell_FliJ"/>
    <property type="match status" value="1"/>
</dbReference>
<dbReference type="InterPro" id="IPR052570">
    <property type="entry name" value="FliJ"/>
</dbReference>